<dbReference type="RefSeq" id="WP_020877287.1">
    <property type="nucleotide sequence ID" value="NZ_ATHJ01000088.1"/>
</dbReference>
<dbReference type="eggNOG" id="COG0404">
    <property type="taxonomic scope" value="Bacteria"/>
</dbReference>
<organism evidence="2 3">
    <name type="scientific">Desulfococcus multivorans DSM 2059</name>
    <dbReference type="NCBI Taxonomy" id="1121405"/>
    <lineage>
        <taxon>Bacteria</taxon>
        <taxon>Pseudomonadati</taxon>
        <taxon>Thermodesulfobacteriota</taxon>
        <taxon>Desulfobacteria</taxon>
        <taxon>Desulfobacterales</taxon>
        <taxon>Desulfococcaceae</taxon>
        <taxon>Desulfococcus</taxon>
    </lineage>
</organism>
<sequence>MGNHPKKTLLHGWHTAHGANMADFSGYEMPLWYASAKNEHLAVLTHAGAFDTSHMASLLVSGTGAFELLQKCFTNDMSACIGRDRKALFPGRCVYGAFLTEEGGVLDDAIIFHIALHQYMVVVNAGMGPHVADHLLIHAGEADVRISDLTDRLGKMDVQGPMAARVMKKILKSPDLIFDRMPYFSFKGYFDAASPQADTVRLIDGTPVLLSRTGYTGEFGFEIFIAPEHFVKLWEMVIAAGKEFGLTACGLAARDSLRTGAVLPLSHQDIGPWPFINTPWSFALPYDPSGRGFTKAFIGDKALTAVTNPEFTYPFAGFDLRKVSLPAVVMDVDGMEIGTVLTCATDMGIGRHQDRIFSIVSPDRPEACRIKGLCCGFIKVKKPLKIGTVVTLKDVRRTIQIRVEKDIRPNRTARKPLKEML</sequence>
<proteinExistence type="predicted"/>
<dbReference type="PATRIC" id="fig|1121405.3.peg.2181"/>
<dbReference type="PANTHER" id="PTHR43757">
    <property type="entry name" value="AMINOMETHYLTRANSFERASE"/>
    <property type="match status" value="1"/>
</dbReference>
<dbReference type="InterPro" id="IPR006222">
    <property type="entry name" value="GCVT_N"/>
</dbReference>
<dbReference type="GO" id="GO:0016740">
    <property type="term" value="F:transferase activity"/>
    <property type="evidence" value="ECO:0007669"/>
    <property type="project" value="UniProtKB-KW"/>
</dbReference>
<comment type="caution">
    <text evidence="2">The sequence shown here is derived from an EMBL/GenBank/DDBJ whole genome shotgun (WGS) entry which is preliminary data.</text>
</comment>
<dbReference type="STRING" id="897.B2D07_19245"/>
<dbReference type="PANTHER" id="PTHR43757:SF2">
    <property type="entry name" value="AMINOMETHYLTRANSFERASE, MITOCHONDRIAL"/>
    <property type="match status" value="1"/>
</dbReference>
<feature type="domain" description="GCVT N-terminal" evidence="1">
    <location>
        <begin position="10"/>
        <end position="271"/>
    </location>
</feature>
<dbReference type="Proteomes" id="UP000014977">
    <property type="component" value="Unassembled WGS sequence"/>
</dbReference>
<keyword evidence="3" id="KW-1185">Reference proteome</keyword>
<dbReference type="OrthoDB" id="9774591at2"/>
<accession>S7TRB5</accession>
<dbReference type="InterPro" id="IPR028896">
    <property type="entry name" value="GcvT/YgfZ/DmdA"/>
</dbReference>
<dbReference type="Gene3D" id="3.30.1360.120">
    <property type="entry name" value="Probable tRNA modification gtpase trme, domain 1"/>
    <property type="match status" value="1"/>
</dbReference>
<dbReference type="GO" id="GO:0005829">
    <property type="term" value="C:cytosol"/>
    <property type="evidence" value="ECO:0007669"/>
    <property type="project" value="TreeGrafter"/>
</dbReference>
<gene>
    <name evidence="2" type="ORF">dsmv_2530</name>
</gene>
<evidence type="ECO:0000313" key="2">
    <source>
        <dbReference type="EMBL" id="EPR39682.1"/>
    </source>
</evidence>
<keyword evidence="2" id="KW-0808">Transferase</keyword>
<evidence type="ECO:0000259" key="1">
    <source>
        <dbReference type="Pfam" id="PF01571"/>
    </source>
</evidence>
<dbReference type="InterPro" id="IPR027266">
    <property type="entry name" value="TrmE/GcvT-like"/>
</dbReference>
<reference evidence="2 3" key="1">
    <citation type="journal article" date="2013" name="Genome Announc.">
        <title>Draft genome sequences for three mercury-methylating, sulfate-reducing bacteria.</title>
        <authorList>
            <person name="Brown S.D."/>
            <person name="Hurt R.A.Jr."/>
            <person name="Gilmour C.C."/>
            <person name="Elias D.A."/>
        </authorList>
    </citation>
    <scope>NUCLEOTIDE SEQUENCE [LARGE SCALE GENOMIC DNA]</scope>
    <source>
        <strain evidence="2 3">DSM 2059</strain>
    </source>
</reference>
<protein>
    <submittedName>
        <fullName evidence="2">Glycine cleavage T protein (Aminomethyl transferase)</fullName>
    </submittedName>
</protein>
<dbReference type="Pfam" id="PF01571">
    <property type="entry name" value="GCV_T"/>
    <property type="match status" value="1"/>
</dbReference>
<evidence type="ECO:0000313" key="3">
    <source>
        <dbReference type="Proteomes" id="UP000014977"/>
    </source>
</evidence>
<dbReference type="EMBL" id="ATHJ01000088">
    <property type="protein sequence ID" value="EPR39682.1"/>
    <property type="molecule type" value="Genomic_DNA"/>
</dbReference>
<name>S7TRB5_DESML</name>
<dbReference type="SUPFAM" id="SSF103025">
    <property type="entry name" value="Folate-binding domain"/>
    <property type="match status" value="1"/>
</dbReference>
<dbReference type="AlphaFoldDB" id="S7TRB5"/>